<reference evidence="1 2" key="1">
    <citation type="journal article" date="2022" name="bioRxiv">
        <title>Genomics of Preaxostyla Flagellates Illuminates Evolutionary Transitions and the Path Towards Mitochondrial Loss.</title>
        <authorList>
            <person name="Novak L.V.F."/>
            <person name="Treitli S.C."/>
            <person name="Pyrih J."/>
            <person name="Halakuc P."/>
            <person name="Pipaliya S.V."/>
            <person name="Vacek V."/>
            <person name="Brzon O."/>
            <person name="Soukal P."/>
            <person name="Eme L."/>
            <person name="Dacks J.B."/>
            <person name="Karnkowska A."/>
            <person name="Elias M."/>
            <person name="Hampl V."/>
        </authorList>
    </citation>
    <scope>NUCLEOTIDE SEQUENCE [LARGE SCALE GENOMIC DNA]</scope>
    <source>
        <strain evidence="1">NAU3</strain>
        <tissue evidence="1">Gut</tissue>
    </source>
</reference>
<organism evidence="1 2">
    <name type="scientific">Blattamonas nauphoetae</name>
    <dbReference type="NCBI Taxonomy" id="2049346"/>
    <lineage>
        <taxon>Eukaryota</taxon>
        <taxon>Metamonada</taxon>
        <taxon>Preaxostyla</taxon>
        <taxon>Oxymonadida</taxon>
        <taxon>Blattamonas</taxon>
    </lineage>
</organism>
<comment type="caution">
    <text evidence="1">The sequence shown here is derived from an EMBL/GenBank/DDBJ whole genome shotgun (WGS) entry which is preliminary data.</text>
</comment>
<dbReference type="Proteomes" id="UP001281761">
    <property type="component" value="Unassembled WGS sequence"/>
</dbReference>
<name>A0ABQ9WPS8_9EUKA</name>
<sequence length="143" mass="15944">MIAVEAKHSSSADSPGPDCVPFLNWDESRLETDNDKTVIFRSLVATLKLQPSLPDSLELKAVKLLKFMHPQSEPSADAFLSSLGRPTDESLTNFVQLISVLFTSTSQVITTAAMKMLDNLIMWLGRNKWKKMSEDTAEFIRLA</sequence>
<evidence type="ECO:0000313" key="1">
    <source>
        <dbReference type="EMBL" id="KAK2941491.1"/>
    </source>
</evidence>
<proteinExistence type="predicted"/>
<keyword evidence="2" id="KW-1185">Reference proteome</keyword>
<accession>A0ABQ9WPS8</accession>
<evidence type="ECO:0000313" key="2">
    <source>
        <dbReference type="Proteomes" id="UP001281761"/>
    </source>
</evidence>
<protein>
    <submittedName>
        <fullName evidence="1">Uncharacterized protein</fullName>
    </submittedName>
</protein>
<gene>
    <name evidence="1" type="ORF">BLNAU_23608</name>
</gene>
<dbReference type="EMBL" id="JARBJD010000497">
    <property type="protein sequence ID" value="KAK2941491.1"/>
    <property type="molecule type" value="Genomic_DNA"/>
</dbReference>